<feature type="region of interest" description="Disordered" evidence="1">
    <location>
        <begin position="1"/>
        <end position="32"/>
    </location>
</feature>
<dbReference type="Pfam" id="PF13952">
    <property type="entry name" value="DUF4216"/>
    <property type="match status" value="1"/>
</dbReference>
<gene>
    <name evidence="3" type="ORF">FSB_LOCUS33450</name>
</gene>
<feature type="compositionally biased region" description="Acidic residues" evidence="1">
    <location>
        <begin position="9"/>
        <end position="21"/>
    </location>
</feature>
<dbReference type="InterPro" id="IPR000095">
    <property type="entry name" value="CRIB_dom"/>
</dbReference>
<dbReference type="PANTHER" id="PTHR48258:SF12">
    <property type="entry name" value="TRANSPOSON PROTEIN, CACTA, EN_SPM SUB-CLASS"/>
    <property type="match status" value="1"/>
</dbReference>
<evidence type="ECO:0000313" key="3">
    <source>
        <dbReference type="EMBL" id="SPD05568.1"/>
    </source>
</evidence>
<organism evidence="3">
    <name type="scientific">Fagus sylvatica</name>
    <name type="common">Beechnut</name>
    <dbReference type="NCBI Taxonomy" id="28930"/>
    <lineage>
        <taxon>Eukaryota</taxon>
        <taxon>Viridiplantae</taxon>
        <taxon>Streptophyta</taxon>
        <taxon>Embryophyta</taxon>
        <taxon>Tracheophyta</taxon>
        <taxon>Spermatophyta</taxon>
        <taxon>Magnoliopsida</taxon>
        <taxon>eudicotyledons</taxon>
        <taxon>Gunneridae</taxon>
        <taxon>Pentapetalae</taxon>
        <taxon>rosids</taxon>
        <taxon>fabids</taxon>
        <taxon>Fagales</taxon>
        <taxon>Fagaceae</taxon>
        <taxon>Fagus</taxon>
    </lineage>
</organism>
<dbReference type="PANTHER" id="PTHR48258">
    <property type="entry name" value="DUF4218 DOMAIN-CONTAINING PROTEIN-RELATED"/>
    <property type="match status" value="1"/>
</dbReference>
<dbReference type="Pfam" id="PF02992">
    <property type="entry name" value="Transposase_21"/>
    <property type="match status" value="1"/>
</dbReference>
<feature type="domain" description="CRIB" evidence="2">
    <location>
        <begin position="578"/>
        <end position="592"/>
    </location>
</feature>
<sequence>MSDSSEDHFDADDDDDDDDEMEHNMNDSSKKRKKKAAKILQWFPLKPRLQRLFMSSKTAAHMKWHADGRTDDGLMRHPADSPVWKTLTLKTMSSHPSLVMSSFMLSLLIPGPSSPGNDIDVYLQPLVEELKELWDVGVETYDVSTKTIFQMHAAVMWTINDFPAYGDLSGWNTKGALACPFCNYDTHSCWLYNGGKYCFMGHRRFLDNDHKFRKDVVSFYGSREMRPAPVIPSGQDIIMQTEQYNLDVMHVEKKVTDNIMGTLLNVAKKTKDNLKACFDLQDMGIRSELHPEECGNDKWSMPHACFTMTTSEKYSFLEVLEGVRVPDGYASNVSRCVKLKERKIIVMVHLVAHLVTEAKIGGSVQYRWMYPIERYLSRLKSYVRNRAYPEGSIAEGYISEECLTFCSRYLESVETVFNRPIRNNEEFTGAMLSITLDQKSMTQAHRYVLFNCDEIIPFRNVHKDRIKAQLHPRRVSDDQIHKIHMEKFCDWFREHVVLMTDAENEKLTHIVRCLARDSEEDKKTQNSGVSVVTEGGVTYYGALTDIIELDYFDSFKYILFKCEWVDVLSGKGYKIDEFGFPLVNFKHLIHVGEKLIDEPYVLASEASQVFYVEDKRHKDWVVAVKTKARDIFDASIGVLCDDEDDESNTYCENVPYNIIVDDTHGDANDHLDWARPGLEGIIVNISDE</sequence>
<evidence type="ECO:0000259" key="2">
    <source>
        <dbReference type="PROSITE" id="PS50108"/>
    </source>
</evidence>
<dbReference type="InterPro" id="IPR025452">
    <property type="entry name" value="DUF4218"/>
</dbReference>
<name>A0A2N9H183_FAGSY</name>
<accession>A0A2N9H183</accession>
<dbReference type="InterPro" id="IPR025312">
    <property type="entry name" value="DUF4216"/>
</dbReference>
<dbReference type="AlphaFoldDB" id="A0A2N9H183"/>
<dbReference type="InterPro" id="IPR004242">
    <property type="entry name" value="Transposase_21"/>
</dbReference>
<protein>
    <recommendedName>
        <fullName evidence="2">CRIB domain-containing protein</fullName>
    </recommendedName>
</protein>
<proteinExistence type="predicted"/>
<dbReference type="PROSITE" id="PS50108">
    <property type="entry name" value="CRIB"/>
    <property type="match status" value="1"/>
</dbReference>
<reference evidence="3" key="1">
    <citation type="submission" date="2018-02" db="EMBL/GenBank/DDBJ databases">
        <authorList>
            <person name="Cohen D.B."/>
            <person name="Kent A.D."/>
        </authorList>
    </citation>
    <scope>NUCLEOTIDE SEQUENCE</scope>
</reference>
<evidence type="ECO:0000256" key="1">
    <source>
        <dbReference type="SAM" id="MobiDB-lite"/>
    </source>
</evidence>
<dbReference type="Pfam" id="PF13960">
    <property type="entry name" value="DUF4218"/>
    <property type="match status" value="1"/>
</dbReference>
<dbReference type="EMBL" id="OIVN01002673">
    <property type="protein sequence ID" value="SPD05568.1"/>
    <property type="molecule type" value="Genomic_DNA"/>
</dbReference>